<evidence type="ECO:0000313" key="5">
    <source>
        <dbReference type="Proteomes" id="UP000261284"/>
    </source>
</evidence>
<dbReference type="PROSITE" id="PS50110">
    <property type="entry name" value="RESPONSE_REGULATORY"/>
    <property type="match status" value="1"/>
</dbReference>
<dbReference type="Gene3D" id="2.40.50.1020">
    <property type="entry name" value="LytTr DNA-binding domain"/>
    <property type="match status" value="1"/>
</dbReference>
<organism evidence="4 5">
    <name type="scientific">Deminuibacter soli</name>
    <dbReference type="NCBI Taxonomy" id="2291815"/>
    <lineage>
        <taxon>Bacteria</taxon>
        <taxon>Pseudomonadati</taxon>
        <taxon>Bacteroidota</taxon>
        <taxon>Chitinophagia</taxon>
        <taxon>Chitinophagales</taxon>
        <taxon>Chitinophagaceae</taxon>
        <taxon>Deminuibacter</taxon>
    </lineage>
</organism>
<accession>A0A3E1NJZ6</accession>
<dbReference type="InterPro" id="IPR007492">
    <property type="entry name" value="LytTR_DNA-bd_dom"/>
</dbReference>
<evidence type="ECO:0000313" key="4">
    <source>
        <dbReference type="EMBL" id="RFM28257.1"/>
    </source>
</evidence>
<name>A0A3E1NJZ6_9BACT</name>
<sequence>MHKLSCIVTDDEPFARKGLEGYIARIDFLTLSGTCENALELNALLQQQQPDLLFLDIEMPYLSGIDFLKQVSNPPMVIITTAYKDYAVDGFNLDVTDYLLKPIPFDRFLKACNKAWERFTAKQQDTVITPADNSLFVKADGKLQKINIDDVLFMEAMENYTAVYLPGKKLITQLPLKAFTEKLPAQQFAQPHKSYLVAINKIDAIEGNLLHIQQYQVPISKYEKEQLLERILQNKWLRKT</sequence>
<gene>
    <name evidence="4" type="ORF">DXN05_12135</name>
</gene>
<evidence type="ECO:0000259" key="3">
    <source>
        <dbReference type="PROSITE" id="PS50930"/>
    </source>
</evidence>
<proteinExistence type="predicted"/>
<evidence type="ECO:0000256" key="1">
    <source>
        <dbReference type="PROSITE-ProRule" id="PRU00169"/>
    </source>
</evidence>
<protein>
    <submittedName>
        <fullName evidence="4">DNA-binding response regulator</fullName>
    </submittedName>
</protein>
<dbReference type="PROSITE" id="PS50930">
    <property type="entry name" value="HTH_LYTTR"/>
    <property type="match status" value="1"/>
</dbReference>
<reference evidence="4 5" key="1">
    <citation type="submission" date="2018-08" db="EMBL/GenBank/DDBJ databases">
        <title>Chitinophagaceae sp. K23C18032701, a novel bacterium isolated from forest soil.</title>
        <authorList>
            <person name="Wang C."/>
        </authorList>
    </citation>
    <scope>NUCLEOTIDE SEQUENCE [LARGE SCALE GENOMIC DNA]</scope>
    <source>
        <strain evidence="4 5">K23C18032701</strain>
    </source>
</reference>
<dbReference type="SMART" id="SM00448">
    <property type="entry name" value="REC"/>
    <property type="match status" value="1"/>
</dbReference>
<dbReference type="OrthoDB" id="9787344at2"/>
<dbReference type="GO" id="GO:0000156">
    <property type="term" value="F:phosphorelay response regulator activity"/>
    <property type="evidence" value="ECO:0007669"/>
    <property type="project" value="InterPro"/>
</dbReference>
<dbReference type="EMBL" id="QTJU01000003">
    <property type="protein sequence ID" value="RFM28257.1"/>
    <property type="molecule type" value="Genomic_DNA"/>
</dbReference>
<feature type="domain" description="HTH LytTR-type" evidence="3">
    <location>
        <begin position="135"/>
        <end position="233"/>
    </location>
</feature>
<dbReference type="AlphaFoldDB" id="A0A3E1NJZ6"/>
<dbReference type="SMART" id="SM00850">
    <property type="entry name" value="LytTR"/>
    <property type="match status" value="1"/>
</dbReference>
<keyword evidence="4" id="KW-0238">DNA-binding</keyword>
<dbReference type="InterPro" id="IPR001789">
    <property type="entry name" value="Sig_transdc_resp-reg_receiver"/>
</dbReference>
<keyword evidence="1" id="KW-0597">Phosphoprotein</keyword>
<feature type="modified residue" description="4-aspartylphosphate" evidence="1">
    <location>
        <position position="56"/>
    </location>
</feature>
<keyword evidence="5" id="KW-1185">Reference proteome</keyword>
<dbReference type="Gene3D" id="3.40.50.2300">
    <property type="match status" value="1"/>
</dbReference>
<dbReference type="PANTHER" id="PTHR37299">
    <property type="entry name" value="TRANSCRIPTIONAL REGULATOR-RELATED"/>
    <property type="match status" value="1"/>
</dbReference>
<dbReference type="InterPro" id="IPR011006">
    <property type="entry name" value="CheY-like_superfamily"/>
</dbReference>
<feature type="domain" description="Response regulatory" evidence="2">
    <location>
        <begin position="5"/>
        <end position="116"/>
    </location>
</feature>
<dbReference type="SUPFAM" id="SSF52172">
    <property type="entry name" value="CheY-like"/>
    <property type="match status" value="1"/>
</dbReference>
<dbReference type="InterPro" id="IPR046947">
    <property type="entry name" value="LytR-like"/>
</dbReference>
<dbReference type="Pfam" id="PF00072">
    <property type="entry name" value="Response_reg"/>
    <property type="match status" value="1"/>
</dbReference>
<dbReference type="RefSeq" id="WP_116847503.1">
    <property type="nucleotide sequence ID" value="NZ_QTJU01000003.1"/>
</dbReference>
<evidence type="ECO:0000259" key="2">
    <source>
        <dbReference type="PROSITE" id="PS50110"/>
    </source>
</evidence>
<dbReference type="Pfam" id="PF04397">
    <property type="entry name" value="LytTR"/>
    <property type="match status" value="1"/>
</dbReference>
<dbReference type="Proteomes" id="UP000261284">
    <property type="component" value="Unassembled WGS sequence"/>
</dbReference>
<dbReference type="GO" id="GO:0003677">
    <property type="term" value="F:DNA binding"/>
    <property type="evidence" value="ECO:0007669"/>
    <property type="project" value="UniProtKB-KW"/>
</dbReference>
<dbReference type="PANTHER" id="PTHR37299:SF1">
    <property type="entry name" value="STAGE 0 SPORULATION PROTEIN A HOMOLOG"/>
    <property type="match status" value="1"/>
</dbReference>
<comment type="caution">
    <text evidence="4">The sequence shown here is derived from an EMBL/GenBank/DDBJ whole genome shotgun (WGS) entry which is preliminary data.</text>
</comment>